<dbReference type="SUPFAM" id="SSF53067">
    <property type="entry name" value="Actin-like ATPase domain"/>
    <property type="match status" value="2"/>
</dbReference>
<dbReference type="Proteomes" id="UP000694888">
    <property type="component" value="Unplaced"/>
</dbReference>
<name>A0ABM1VY88_APLCA</name>
<proteinExistence type="inferred from homology"/>
<dbReference type="PROSITE" id="PS01132">
    <property type="entry name" value="ACTINS_ACT_LIKE"/>
    <property type="match status" value="1"/>
</dbReference>
<keyword evidence="3" id="KW-1185">Reference proteome</keyword>
<dbReference type="SMART" id="SM00268">
    <property type="entry name" value="ACTIN"/>
    <property type="match status" value="1"/>
</dbReference>
<dbReference type="InterPro" id="IPR043129">
    <property type="entry name" value="ATPase_NBD"/>
</dbReference>
<sequence>MSTTSTSSEDDFKAAIVLDNGSHRIRAGFAGDDAPRCFIRTVLCHSCDSSDTENADREDFYVGDHAMIKREILSLKCPIEYGIVSNWDDMEKIWDYVFQQELRVPSDYQPILVTEPPLNPKANREMMAQVMFETFNVPHMHVSAPAVLAFYANGRNSGIVLDIGETVTHVMASYESTFFPNATKRVDIGGKDLTEHLQKMLMEKGHSFTTPSELQDIGNMKERMCYVRHSKNSDLLTNNFLTSCPEKQFTLPDGKSITVTNEQFMCPEALFSPSLMGSEFEGIHTLVHESLMCCAVDTRPDMLVNVLLSGGSTMFQGLNDRMLQELKVLISPKMKLKVIAPPERKASVWIGGSILASLSFFQNHFISKSQYEEHGPYVMHRCV</sequence>
<dbReference type="Gene3D" id="3.90.640.10">
    <property type="entry name" value="Actin, Chain A, domain 4"/>
    <property type="match status" value="1"/>
</dbReference>
<evidence type="ECO:0000256" key="1">
    <source>
        <dbReference type="ARBA" id="ARBA00003520"/>
    </source>
</evidence>
<dbReference type="PANTHER" id="PTHR11937">
    <property type="entry name" value="ACTIN"/>
    <property type="match status" value="1"/>
</dbReference>
<evidence type="ECO:0000313" key="4">
    <source>
        <dbReference type="RefSeq" id="XP_035827381.1"/>
    </source>
</evidence>
<organism evidence="3 4">
    <name type="scientific">Aplysia californica</name>
    <name type="common">California sea hare</name>
    <dbReference type="NCBI Taxonomy" id="6500"/>
    <lineage>
        <taxon>Eukaryota</taxon>
        <taxon>Metazoa</taxon>
        <taxon>Spiralia</taxon>
        <taxon>Lophotrochozoa</taxon>
        <taxon>Mollusca</taxon>
        <taxon>Gastropoda</taxon>
        <taxon>Heterobranchia</taxon>
        <taxon>Euthyneura</taxon>
        <taxon>Tectipleura</taxon>
        <taxon>Aplysiida</taxon>
        <taxon>Aplysioidea</taxon>
        <taxon>Aplysiidae</taxon>
        <taxon>Aplysia</taxon>
    </lineage>
</organism>
<reference evidence="4" key="1">
    <citation type="submission" date="2025-08" db="UniProtKB">
        <authorList>
            <consortium name="RefSeq"/>
        </authorList>
    </citation>
    <scope>IDENTIFICATION</scope>
</reference>
<dbReference type="InterPro" id="IPR004000">
    <property type="entry name" value="Actin"/>
</dbReference>
<dbReference type="InterPro" id="IPR020902">
    <property type="entry name" value="Actin/actin-like_CS"/>
</dbReference>
<comment type="similarity">
    <text evidence="2">Belongs to the actin family.</text>
</comment>
<dbReference type="PRINTS" id="PR00190">
    <property type="entry name" value="ACTIN"/>
</dbReference>
<dbReference type="Gene3D" id="3.30.420.40">
    <property type="match status" value="2"/>
</dbReference>
<dbReference type="RefSeq" id="XP_035827381.1">
    <property type="nucleotide sequence ID" value="XM_035971488.1"/>
</dbReference>
<protein>
    <submittedName>
        <fullName evidence="4">Actin, clone 302</fullName>
    </submittedName>
</protein>
<evidence type="ECO:0000256" key="2">
    <source>
        <dbReference type="RuleBase" id="RU000487"/>
    </source>
</evidence>
<dbReference type="Pfam" id="PF00022">
    <property type="entry name" value="Actin"/>
    <property type="match status" value="1"/>
</dbReference>
<accession>A0ABM1VY88</accession>
<dbReference type="GeneID" id="101862602"/>
<gene>
    <name evidence="4" type="primary">LOC101862602</name>
</gene>
<evidence type="ECO:0000313" key="3">
    <source>
        <dbReference type="Proteomes" id="UP000694888"/>
    </source>
</evidence>
<comment type="function">
    <text evidence="1">Actins are highly conserved proteins that are involved in various types of cell motility and are ubiquitously expressed in all eukaryotic cells.</text>
</comment>